<organism evidence="2 3">
    <name type="scientific">Vibrio maritimus</name>
    <dbReference type="NCBI Taxonomy" id="990268"/>
    <lineage>
        <taxon>Bacteria</taxon>
        <taxon>Pseudomonadati</taxon>
        <taxon>Pseudomonadota</taxon>
        <taxon>Gammaproteobacteria</taxon>
        <taxon>Vibrionales</taxon>
        <taxon>Vibrionaceae</taxon>
        <taxon>Vibrio</taxon>
    </lineage>
</organism>
<keyword evidence="1" id="KW-0732">Signal</keyword>
<reference evidence="2 3" key="2">
    <citation type="submission" date="2014-09" db="EMBL/GenBank/DDBJ databases">
        <authorList>
            <consortium name="NBRP consortium"/>
            <person name="Sawabe T."/>
            <person name="Meirelles P."/>
            <person name="Nakanishi M."/>
            <person name="Sayaka M."/>
            <person name="Hattori M."/>
            <person name="Ohkuma M."/>
        </authorList>
    </citation>
    <scope>NUCLEOTIDE SEQUENCE [LARGE SCALE GENOMIC DNA]</scope>
    <source>
        <strain evidence="2 3">JCM 19240</strain>
    </source>
</reference>
<dbReference type="Pfam" id="PF11059">
    <property type="entry name" value="DUF2860"/>
    <property type="match status" value="1"/>
</dbReference>
<dbReference type="InterPro" id="IPR016896">
    <property type="entry name" value="DUF2860"/>
</dbReference>
<gene>
    <name evidence="2" type="ORF">JCM19240_2874</name>
</gene>
<feature type="chain" id="PRO_5001865681" evidence="1">
    <location>
        <begin position="20"/>
        <end position="313"/>
    </location>
</feature>
<evidence type="ECO:0000256" key="1">
    <source>
        <dbReference type="SAM" id="SignalP"/>
    </source>
</evidence>
<accession>A0A090T9Z1</accession>
<reference evidence="2 3" key="1">
    <citation type="submission" date="2014-09" db="EMBL/GenBank/DDBJ databases">
        <title>Vibrio maritimus JCM 19240. (C210) whole genome shotgun sequence.</title>
        <authorList>
            <person name="Sawabe T."/>
            <person name="Meirelles P."/>
            <person name="Nakanishi M."/>
            <person name="Sayaka M."/>
            <person name="Hattori M."/>
            <person name="Ohkuma M."/>
        </authorList>
    </citation>
    <scope>NUCLEOTIDE SEQUENCE [LARGE SCALE GENOMIC DNA]</scope>
    <source>
        <strain evidence="2 3">JCM 19240</strain>
    </source>
</reference>
<feature type="signal peptide" evidence="1">
    <location>
        <begin position="1"/>
        <end position="19"/>
    </location>
</feature>
<comment type="caution">
    <text evidence="2">The sequence shown here is derived from an EMBL/GenBank/DDBJ whole genome shotgun (WGS) entry which is preliminary data.</text>
</comment>
<proteinExistence type="predicted"/>
<dbReference type="Proteomes" id="UP000029224">
    <property type="component" value="Unassembled WGS sequence"/>
</dbReference>
<name>A0A090T9Z1_9VIBR</name>
<sequence>MQNKYAVAVLALAATPVFAQLSSQAGFSGEIAFNTGVSRETSNLNTDNDPSLVGTDQAANSSDKTIVFPLGNVAYTFGQKLDKQVYVGTAREDVAVGQVAIEIAYKQELQSGTVVQASFLPTLIPEETWSNPYQLDSERTTTDEKGHAYRFQLKNIAGSQFSIDSAYAIKNLDNETTASELQRDSNAIYLKPSYRLFLSRTAFLVPSVTYIKNDAKGEAASYDQWGTELTYIQMFNKHSLALTLGYENRTHKTSSQLFDGVNRSDNTANVFLAYKYQQFLNLKDWSFISLAGYSKVTPTSRFMISHHISCRLV</sequence>
<dbReference type="PIRSF" id="PIRSF028696">
    <property type="entry name" value="UCP028696"/>
    <property type="match status" value="1"/>
</dbReference>
<evidence type="ECO:0000313" key="3">
    <source>
        <dbReference type="Proteomes" id="UP000029224"/>
    </source>
</evidence>
<keyword evidence="3" id="KW-1185">Reference proteome</keyword>
<protein>
    <submittedName>
        <fullName evidence="2">Uncharacterized protein</fullName>
    </submittedName>
</protein>
<dbReference type="EMBL" id="BBMT01000012">
    <property type="protein sequence ID" value="GAL36805.1"/>
    <property type="molecule type" value="Genomic_DNA"/>
</dbReference>
<dbReference type="AlphaFoldDB" id="A0A090T9Z1"/>
<evidence type="ECO:0000313" key="2">
    <source>
        <dbReference type="EMBL" id="GAL36805.1"/>
    </source>
</evidence>